<reference evidence="3" key="1">
    <citation type="journal article" date="2021" name="PeerJ">
        <title>Extensive microbial diversity within the chicken gut microbiome revealed by metagenomics and culture.</title>
        <authorList>
            <person name="Gilroy R."/>
            <person name="Ravi A."/>
            <person name="Getino M."/>
            <person name="Pursley I."/>
            <person name="Horton D.L."/>
            <person name="Alikhan N.F."/>
            <person name="Baker D."/>
            <person name="Gharbi K."/>
            <person name="Hall N."/>
            <person name="Watson M."/>
            <person name="Adriaenssens E.M."/>
            <person name="Foster-Nyarko E."/>
            <person name="Jarju S."/>
            <person name="Secka A."/>
            <person name="Antonio M."/>
            <person name="Oren A."/>
            <person name="Chaudhuri R.R."/>
            <person name="La Ragione R."/>
            <person name="Hildebrand F."/>
            <person name="Pallen M.J."/>
        </authorList>
    </citation>
    <scope>NUCLEOTIDE SEQUENCE</scope>
    <source>
        <strain evidence="3">ChiHjej13B12-24818</strain>
    </source>
</reference>
<sequence length="79" mass="8756">MQPSGIEFIQSRLDRNHQRAAYHGERTWHPRAGHHSGLLSSPGGPGSVHQRLGAFTGGSSLAVYAYVVLYVDHVRVHRQ</sequence>
<dbReference type="Proteomes" id="UP000823823">
    <property type="component" value="Unassembled WGS sequence"/>
</dbReference>
<evidence type="ECO:0000256" key="1">
    <source>
        <dbReference type="SAM" id="MobiDB-lite"/>
    </source>
</evidence>
<reference evidence="3" key="2">
    <citation type="submission" date="2021-04" db="EMBL/GenBank/DDBJ databases">
        <authorList>
            <person name="Gilroy R."/>
        </authorList>
    </citation>
    <scope>NUCLEOTIDE SEQUENCE</scope>
    <source>
        <strain evidence="3">ChiHjej13B12-24818</strain>
    </source>
</reference>
<keyword evidence="2" id="KW-1133">Transmembrane helix</keyword>
<evidence type="ECO:0000313" key="3">
    <source>
        <dbReference type="EMBL" id="HJB10522.1"/>
    </source>
</evidence>
<feature type="region of interest" description="Disordered" evidence="1">
    <location>
        <begin position="28"/>
        <end position="47"/>
    </location>
</feature>
<keyword evidence="2" id="KW-0812">Transmembrane</keyword>
<gene>
    <name evidence="3" type="ORF">H9786_08320</name>
</gene>
<dbReference type="AlphaFoldDB" id="A0A9D2RQ26"/>
<dbReference type="EMBL" id="DWZH01000062">
    <property type="protein sequence ID" value="HJB10522.1"/>
    <property type="molecule type" value="Genomic_DNA"/>
</dbReference>
<keyword evidence="2" id="KW-0472">Membrane</keyword>
<proteinExistence type="predicted"/>
<protein>
    <submittedName>
        <fullName evidence="3">Uncharacterized protein</fullName>
    </submittedName>
</protein>
<feature type="transmembrane region" description="Helical" evidence="2">
    <location>
        <begin position="52"/>
        <end position="71"/>
    </location>
</feature>
<accession>A0A9D2RQ26</accession>
<evidence type="ECO:0000313" key="4">
    <source>
        <dbReference type="Proteomes" id="UP000823823"/>
    </source>
</evidence>
<name>A0A9D2RQ26_9MICO</name>
<evidence type="ECO:0000256" key="2">
    <source>
        <dbReference type="SAM" id="Phobius"/>
    </source>
</evidence>
<organism evidence="3 4">
    <name type="scientific">Candidatus Brachybacterium merdavium</name>
    <dbReference type="NCBI Taxonomy" id="2838513"/>
    <lineage>
        <taxon>Bacteria</taxon>
        <taxon>Bacillati</taxon>
        <taxon>Actinomycetota</taxon>
        <taxon>Actinomycetes</taxon>
        <taxon>Micrococcales</taxon>
        <taxon>Dermabacteraceae</taxon>
        <taxon>Brachybacterium</taxon>
    </lineage>
</organism>
<comment type="caution">
    <text evidence="3">The sequence shown here is derived from an EMBL/GenBank/DDBJ whole genome shotgun (WGS) entry which is preliminary data.</text>
</comment>